<evidence type="ECO:0000313" key="2">
    <source>
        <dbReference type="EMBL" id="SHK93383.1"/>
    </source>
</evidence>
<dbReference type="AlphaFoldDB" id="A0A1M6WHX3"/>
<reference evidence="2 3" key="1">
    <citation type="submission" date="2016-11" db="EMBL/GenBank/DDBJ databases">
        <authorList>
            <person name="Jaros S."/>
            <person name="Januszkiewicz K."/>
            <person name="Wedrychowicz H."/>
        </authorList>
    </citation>
    <scope>NUCLEOTIDE SEQUENCE [LARGE SCALE GENOMIC DNA]</scope>
    <source>
        <strain evidence="2 3">DSM 15929</strain>
    </source>
</reference>
<sequence>MTRFDELYRKLTKDYVEGKEGENSYSDYDPHHLDCLLNPEKYPPILQIGECQCPPDGPSACIDSCIFEAITKDENGKLIIDKDLCAGCSACVDACKADKLVASRDVLPALSALHQAKGPVYALIAPAFLGQFTEDVTPGKLRSAFKYLGFAGMIEVALFADILTLKESLEFDRNIVTERDYQLTSCCCPMWIGMIRRVYHDLMPHVPGAVSPMVACGRTIKVLHPDAVTIFIGPCVAKKAEAREKDIKDAVDYVLTFQEVQDVFEFAGIDPSKMEESEKDHSSRAGRIYARTGGVSEAVKNTLERLNPDRKIHIRTKQADGVPACKQMINELIEGKTDANFFEGMGCVGGCVGGPKVMINREEGRQHVNDYGDKAAYPTPIDNPYVIELLHRLGFDTVESLLEHSDIFTRNFRDDKQ</sequence>
<dbReference type="InterPro" id="IPR009016">
    <property type="entry name" value="Fe_hydrogenase"/>
</dbReference>
<accession>A0A1M6WHX3</accession>
<dbReference type="OrthoDB" id="9798098at2"/>
<dbReference type="RefSeq" id="WP_073278309.1">
    <property type="nucleotide sequence ID" value="NZ_FRAC01000020.1"/>
</dbReference>
<dbReference type="Gene3D" id="3.30.70.20">
    <property type="match status" value="1"/>
</dbReference>
<dbReference type="STRING" id="1121322.SAMN02745136_03679"/>
<dbReference type="PANTHER" id="PTHR11615">
    <property type="entry name" value="NITRATE, FORMATE, IRON DEHYDROGENASE"/>
    <property type="match status" value="1"/>
</dbReference>
<dbReference type="SUPFAM" id="SSF53920">
    <property type="entry name" value="Fe-only hydrogenase"/>
    <property type="match status" value="1"/>
</dbReference>
<dbReference type="PROSITE" id="PS51379">
    <property type="entry name" value="4FE4S_FER_2"/>
    <property type="match status" value="1"/>
</dbReference>
<evidence type="ECO:0000259" key="1">
    <source>
        <dbReference type="PROSITE" id="PS51379"/>
    </source>
</evidence>
<protein>
    <submittedName>
        <fullName evidence="2">Iron only hydrogenase large subunit, C-terminal domain</fullName>
    </submittedName>
</protein>
<gene>
    <name evidence="2" type="ORF">SAMN02745136_03679</name>
</gene>
<dbReference type="InterPro" id="IPR050340">
    <property type="entry name" value="Cytosolic_Fe-S_CAF"/>
</dbReference>
<feature type="domain" description="4Fe-4S ferredoxin-type" evidence="1">
    <location>
        <begin position="76"/>
        <end position="105"/>
    </location>
</feature>
<organism evidence="2 3">
    <name type="scientific">Anaerocolumna jejuensis DSM 15929</name>
    <dbReference type="NCBI Taxonomy" id="1121322"/>
    <lineage>
        <taxon>Bacteria</taxon>
        <taxon>Bacillati</taxon>
        <taxon>Bacillota</taxon>
        <taxon>Clostridia</taxon>
        <taxon>Lachnospirales</taxon>
        <taxon>Lachnospiraceae</taxon>
        <taxon>Anaerocolumna</taxon>
    </lineage>
</organism>
<keyword evidence="3" id="KW-1185">Reference proteome</keyword>
<dbReference type="Proteomes" id="UP000184386">
    <property type="component" value="Unassembled WGS sequence"/>
</dbReference>
<name>A0A1M6WHX3_9FIRM</name>
<dbReference type="Gene3D" id="3.40.950.10">
    <property type="entry name" value="Fe-only Hydrogenase (Larger Subunit), Chain L, domain 3"/>
    <property type="match status" value="1"/>
</dbReference>
<dbReference type="EMBL" id="FRAC01000020">
    <property type="protein sequence ID" value="SHK93383.1"/>
    <property type="molecule type" value="Genomic_DNA"/>
</dbReference>
<dbReference type="SUPFAM" id="SSF54862">
    <property type="entry name" value="4Fe-4S ferredoxins"/>
    <property type="match status" value="1"/>
</dbReference>
<evidence type="ECO:0000313" key="3">
    <source>
        <dbReference type="Proteomes" id="UP000184386"/>
    </source>
</evidence>
<dbReference type="InterPro" id="IPR004108">
    <property type="entry name" value="Fe_hydrogenase_lsu_C"/>
</dbReference>
<dbReference type="InterPro" id="IPR017896">
    <property type="entry name" value="4Fe4S_Fe-S-bd"/>
</dbReference>
<dbReference type="Pfam" id="PF02906">
    <property type="entry name" value="Fe_hyd_lg_C"/>
    <property type="match status" value="1"/>
</dbReference>
<proteinExistence type="predicted"/>